<dbReference type="Pfam" id="PF24716">
    <property type="entry name" value="WapI"/>
    <property type="match status" value="1"/>
</dbReference>
<proteinExistence type="predicted"/>
<accession>A0A372IQG7</accession>
<gene>
    <name evidence="1" type="ORF">D0Y96_10605</name>
</gene>
<dbReference type="RefSeq" id="WP_147325011.1">
    <property type="nucleotide sequence ID" value="NZ_QVQT02000003.1"/>
</dbReference>
<protein>
    <submittedName>
        <fullName evidence="1">Uncharacterized protein</fullName>
    </submittedName>
</protein>
<comment type="caution">
    <text evidence="1">The sequence shown here is derived from an EMBL/GenBank/DDBJ whole genome shotgun (WGS) entry which is preliminary data.</text>
</comment>
<reference evidence="1 2" key="1">
    <citation type="submission" date="2018-08" db="EMBL/GenBank/DDBJ databases">
        <title>Acidipila sp. 4G-K13, an acidobacterium isolated from forest soil.</title>
        <authorList>
            <person name="Gao Z.-H."/>
            <person name="Qiu L.-H."/>
        </authorList>
    </citation>
    <scope>NUCLEOTIDE SEQUENCE [LARGE SCALE GENOMIC DNA]</scope>
    <source>
        <strain evidence="1 2">4G-K13</strain>
    </source>
</reference>
<dbReference type="EMBL" id="QVQT01000003">
    <property type="protein sequence ID" value="RFU17134.1"/>
    <property type="molecule type" value="Genomic_DNA"/>
</dbReference>
<sequence length="145" mass="15691">MEALLSGEGGRLILAIDEYENSHAMAVDDRNWLRAALQVTAGPFQGSISLALTTVELERLCRQVREIAKSLKGSLSFTTVEGDWDISLALEGSSAVVVKGEVRSPDGDGSAVRYQFRTDPITLETWAEKLGALVRKFPAVQGQPS</sequence>
<dbReference type="InterPro" id="IPR056510">
    <property type="entry name" value="WapI"/>
</dbReference>
<organism evidence="1 2">
    <name type="scientific">Paracidobacterium acidisoli</name>
    <dbReference type="NCBI Taxonomy" id="2303751"/>
    <lineage>
        <taxon>Bacteria</taxon>
        <taxon>Pseudomonadati</taxon>
        <taxon>Acidobacteriota</taxon>
        <taxon>Terriglobia</taxon>
        <taxon>Terriglobales</taxon>
        <taxon>Acidobacteriaceae</taxon>
        <taxon>Paracidobacterium</taxon>
    </lineage>
</organism>
<dbReference type="Proteomes" id="UP000264702">
    <property type="component" value="Unassembled WGS sequence"/>
</dbReference>
<dbReference type="AlphaFoldDB" id="A0A372IQG7"/>
<evidence type="ECO:0000313" key="2">
    <source>
        <dbReference type="Proteomes" id="UP000264702"/>
    </source>
</evidence>
<keyword evidence="2" id="KW-1185">Reference proteome</keyword>
<evidence type="ECO:0000313" key="1">
    <source>
        <dbReference type="EMBL" id="RFU17134.1"/>
    </source>
</evidence>
<name>A0A372IQG7_9BACT</name>